<evidence type="ECO:0000256" key="5">
    <source>
        <dbReference type="SAM" id="MobiDB-lite"/>
    </source>
</evidence>
<evidence type="ECO:0000256" key="1">
    <source>
        <dbReference type="ARBA" id="ARBA00006576"/>
    </source>
</evidence>
<dbReference type="EMBL" id="CP114584">
    <property type="protein sequence ID" value="WBA15123.1"/>
    <property type="molecule type" value="Genomic_DNA"/>
</dbReference>
<dbReference type="InterPro" id="IPR002125">
    <property type="entry name" value="CMP_dCMP_dom"/>
</dbReference>
<dbReference type="InterPro" id="IPR016192">
    <property type="entry name" value="APOBEC/CMP_deaminase_Zn-bd"/>
</dbReference>
<gene>
    <name evidence="7" type="ORF">N7E60_02075</name>
</gene>
<sequence length="553" mass="63056">MASPQRKTTPSGSLNQNSSHNSENKDPIELIEERQANDLIIGFCGAVGSGIKSLRLALEESLKDHGYTCVHILISDLILQLSEEKKPSDPKERYIKLQDLGDKLREKYRQTILVEAAVQEISKYREKEKSEENIKSEEKVNSKTAFLIDQLKNPAEVELLRLVYQNNFYFIGSLRELSQRKRNLRDEGIKPEDIDNIIHRDRKSNEGYGQHSAKTILDADFFIRNNHSHKSDLKNKAERFIGLIHGKNGLSPTIEEKGMFSAFSSSLQSSCLSRQVGASILDEDGTVLATGRNDVPKAGGGLYLFEDKENDFRCIHKGGKCYNDYHKNKNFNKLRDILSNSVIELIDELKINLINTITNETDLEKEKITPLIESFIENKQKTNLTWIEDTVNKFNKTPIGSLIEYSRAIHAEMDAIISLARHGNESTSGKILFSTTYPCHNCARHIVAAGITKVIYIEPYEKSLALDLHDDAITEQEQSGKVIFQLFEGVAPRRYQRFFMNGGARKKNGEARRYTKDKISHIDIQFLDSYRDYEDRVVRQHQEILVNKEGNDS</sequence>
<evidence type="ECO:0000256" key="4">
    <source>
        <dbReference type="ARBA" id="ARBA00022833"/>
    </source>
</evidence>
<dbReference type="Pfam" id="PF00383">
    <property type="entry name" value="dCMP_cyt_deam_1"/>
    <property type="match status" value="1"/>
</dbReference>
<accession>A0ABY7LD02</accession>
<dbReference type="RefSeq" id="WP_077674930.1">
    <property type="nucleotide sequence ID" value="NZ_CP114584.1"/>
</dbReference>
<feature type="compositionally biased region" description="Polar residues" evidence="5">
    <location>
        <begin position="1"/>
        <end position="21"/>
    </location>
</feature>
<keyword evidence="8" id="KW-1185">Reference proteome</keyword>
<comment type="similarity">
    <text evidence="1">Belongs to the cytidine and deoxycytidylate deaminase family.</text>
</comment>
<name>A0ABY7LD02_9GAMM</name>
<dbReference type="PANTHER" id="PTHR11086:SF18">
    <property type="entry name" value="DEOXYCYTIDYLATE DEAMINASE"/>
    <property type="match status" value="1"/>
</dbReference>
<evidence type="ECO:0000256" key="3">
    <source>
        <dbReference type="ARBA" id="ARBA00022801"/>
    </source>
</evidence>
<feature type="region of interest" description="Disordered" evidence="5">
    <location>
        <begin position="1"/>
        <end position="24"/>
    </location>
</feature>
<evidence type="ECO:0000313" key="7">
    <source>
        <dbReference type="EMBL" id="WBA15123.1"/>
    </source>
</evidence>
<evidence type="ECO:0000259" key="6">
    <source>
        <dbReference type="PROSITE" id="PS51747"/>
    </source>
</evidence>
<keyword evidence="3" id="KW-0378">Hydrolase</keyword>
<evidence type="ECO:0000313" key="8">
    <source>
        <dbReference type="Proteomes" id="UP001164676"/>
    </source>
</evidence>
<dbReference type="PROSITE" id="PS00903">
    <property type="entry name" value="CYT_DCMP_DEAMINASES_1"/>
    <property type="match status" value="1"/>
</dbReference>
<dbReference type="SUPFAM" id="SSF53927">
    <property type="entry name" value="Cytidine deaminase-like"/>
    <property type="match status" value="1"/>
</dbReference>
<dbReference type="InterPro" id="IPR016193">
    <property type="entry name" value="Cytidine_deaminase-like"/>
</dbReference>
<proteinExistence type="inferred from homology"/>
<reference evidence="7" key="1">
    <citation type="submission" date="2022-09" db="EMBL/GenBank/DDBJ databases">
        <authorList>
            <person name="Li Z.-J."/>
        </authorList>
    </citation>
    <scope>NUCLEOTIDE SEQUENCE</scope>
    <source>
        <strain evidence="7">TGB10</strain>
    </source>
</reference>
<protein>
    <submittedName>
        <fullName evidence="7">Anti-phage dCTP deaminase</fullName>
    </submittedName>
</protein>
<keyword evidence="2" id="KW-0479">Metal-binding</keyword>
<dbReference type="InterPro" id="IPR015517">
    <property type="entry name" value="dCMP_deaminase-rel"/>
</dbReference>
<dbReference type="PANTHER" id="PTHR11086">
    <property type="entry name" value="DEOXYCYTIDYLATE DEAMINASE-RELATED"/>
    <property type="match status" value="1"/>
</dbReference>
<keyword evidence="4" id="KW-0862">Zinc</keyword>
<dbReference type="NCBIfam" id="NF041025">
    <property type="entry name" value="antiphage_deaminase"/>
    <property type="match status" value="1"/>
</dbReference>
<feature type="domain" description="CMP/dCMP-type deaminase" evidence="6">
    <location>
        <begin position="381"/>
        <end position="467"/>
    </location>
</feature>
<organism evidence="7 8">
    <name type="scientific">Salinivibrio proteolyticus</name>
    <dbReference type="NCBI Taxonomy" id="334715"/>
    <lineage>
        <taxon>Bacteria</taxon>
        <taxon>Pseudomonadati</taxon>
        <taxon>Pseudomonadota</taxon>
        <taxon>Gammaproteobacteria</taxon>
        <taxon>Vibrionales</taxon>
        <taxon>Vibrionaceae</taxon>
        <taxon>Salinivibrio</taxon>
    </lineage>
</organism>
<dbReference type="Proteomes" id="UP001164676">
    <property type="component" value="Chromosome"/>
</dbReference>
<dbReference type="Gene3D" id="3.40.50.300">
    <property type="entry name" value="P-loop containing nucleotide triphosphate hydrolases"/>
    <property type="match status" value="1"/>
</dbReference>
<evidence type="ECO:0000256" key="2">
    <source>
        <dbReference type="ARBA" id="ARBA00022723"/>
    </source>
</evidence>
<dbReference type="PROSITE" id="PS51747">
    <property type="entry name" value="CYT_DCMP_DEAMINASES_2"/>
    <property type="match status" value="1"/>
</dbReference>
<dbReference type="InterPro" id="IPR027417">
    <property type="entry name" value="P-loop_NTPase"/>
</dbReference>
<dbReference type="Gene3D" id="3.40.140.10">
    <property type="entry name" value="Cytidine Deaminase, domain 2"/>
    <property type="match status" value="1"/>
</dbReference>